<dbReference type="FunFam" id="3.30.160.60:FF:000100">
    <property type="entry name" value="Zinc finger 45-like"/>
    <property type="match status" value="2"/>
</dbReference>
<evidence type="ECO:0000313" key="8">
    <source>
        <dbReference type="Proteomes" id="UP000479190"/>
    </source>
</evidence>
<evidence type="ECO:0000256" key="4">
    <source>
        <dbReference type="ARBA" id="ARBA00022833"/>
    </source>
</evidence>
<feature type="domain" description="C2H2-type" evidence="6">
    <location>
        <begin position="23"/>
        <end position="51"/>
    </location>
</feature>
<organism evidence="7 8">
    <name type="scientific">Trichogramma brassicae</name>
    <dbReference type="NCBI Taxonomy" id="86971"/>
    <lineage>
        <taxon>Eukaryota</taxon>
        <taxon>Metazoa</taxon>
        <taxon>Ecdysozoa</taxon>
        <taxon>Arthropoda</taxon>
        <taxon>Hexapoda</taxon>
        <taxon>Insecta</taxon>
        <taxon>Pterygota</taxon>
        <taxon>Neoptera</taxon>
        <taxon>Endopterygota</taxon>
        <taxon>Hymenoptera</taxon>
        <taxon>Apocrita</taxon>
        <taxon>Proctotrupomorpha</taxon>
        <taxon>Chalcidoidea</taxon>
        <taxon>Trichogrammatidae</taxon>
        <taxon>Trichogramma</taxon>
    </lineage>
</organism>
<keyword evidence="4" id="KW-0862">Zinc</keyword>
<evidence type="ECO:0000256" key="5">
    <source>
        <dbReference type="PROSITE-ProRule" id="PRU00042"/>
    </source>
</evidence>
<dbReference type="PANTHER" id="PTHR24379:SF121">
    <property type="entry name" value="C2H2-TYPE DOMAIN-CONTAINING PROTEIN"/>
    <property type="match status" value="1"/>
</dbReference>
<dbReference type="SUPFAM" id="SSF57667">
    <property type="entry name" value="beta-beta-alpha zinc fingers"/>
    <property type="match status" value="3"/>
</dbReference>
<reference evidence="7 8" key="1">
    <citation type="submission" date="2020-02" db="EMBL/GenBank/DDBJ databases">
        <authorList>
            <person name="Ferguson B K."/>
        </authorList>
    </citation>
    <scope>NUCLEOTIDE SEQUENCE [LARGE SCALE GENOMIC DNA]</scope>
</reference>
<dbReference type="OrthoDB" id="7685779at2759"/>
<protein>
    <recommendedName>
        <fullName evidence="6">C2H2-type domain-containing protein</fullName>
    </recommendedName>
</protein>
<dbReference type="PROSITE" id="PS00028">
    <property type="entry name" value="ZINC_FINGER_C2H2_1"/>
    <property type="match status" value="4"/>
</dbReference>
<feature type="domain" description="C2H2-type" evidence="6">
    <location>
        <begin position="110"/>
        <end position="138"/>
    </location>
</feature>
<keyword evidence="2" id="KW-0677">Repeat</keyword>
<evidence type="ECO:0000259" key="6">
    <source>
        <dbReference type="PROSITE" id="PS50157"/>
    </source>
</evidence>
<dbReference type="PANTHER" id="PTHR24379">
    <property type="entry name" value="KRAB AND ZINC FINGER DOMAIN-CONTAINING"/>
    <property type="match status" value="1"/>
</dbReference>
<gene>
    <name evidence="7" type="ORF">TBRA_LOCUS4083</name>
</gene>
<dbReference type="EMBL" id="CADCXV010000667">
    <property type="protein sequence ID" value="CAB0032136.1"/>
    <property type="molecule type" value="Genomic_DNA"/>
</dbReference>
<dbReference type="GO" id="GO:0008270">
    <property type="term" value="F:zinc ion binding"/>
    <property type="evidence" value="ECO:0007669"/>
    <property type="project" value="UniProtKB-KW"/>
</dbReference>
<evidence type="ECO:0000256" key="3">
    <source>
        <dbReference type="ARBA" id="ARBA00022771"/>
    </source>
</evidence>
<feature type="domain" description="C2H2-type" evidence="6">
    <location>
        <begin position="139"/>
        <end position="167"/>
    </location>
</feature>
<proteinExistence type="predicted"/>
<dbReference type="Proteomes" id="UP000479190">
    <property type="component" value="Unassembled WGS sequence"/>
</dbReference>
<evidence type="ECO:0000256" key="2">
    <source>
        <dbReference type="ARBA" id="ARBA00022737"/>
    </source>
</evidence>
<dbReference type="AlphaFoldDB" id="A0A6H5I3V3"/>
<feature type="domain" description="C2H2-type" evidence="6">
    <location>
        <begin position="52"/>
        <end position="80"/>
    </location>
</feature>
<keyword evidence="3 5" id="KW-0863">Zinc-finger</keyword>
<evidence type="ECO:0000313" key="7">
    <source>
        <dbReference type="EMBL" id="CAB0032136.1"/>
    </source>
</evidence>
<keyword evidence="8" id="KW-1185">Reference proteome</keyword>
<dbReference type="SMART" id="SM00355">
    <property type="entry name" value="ZnF_C2H2"/>
    <property type="match status" value="5"/>
</dbReference>
<keyword evidence="1" id="KW-0479">Metal-binding</keyword>
<dbReference type="InterPro" id="IPR013087">
    <property type="entry name" value="Znf_C2H2_type"/>
</dbReference>
<accession>A0A6H5I3V3</accession>
<dbReference type="Pfam" id="PF00096">
    <property type="entry name" value="zf-C2H2"/>
    <property type="match status" value="4"/>
</dbReference>
<feature type="domain" description="C2H2-type" evidence="6">
    <location>
        <begin position="81"/>
        <end position="109"/>
    </location>
</feature>
<evidence type="ECO:0000256" key="1">
    <source>
        <dbReference type="ARBA" id="ARBA00022723"/>
    </source>
</evidence>
<sequence>MKFGKQSNLTRHQKRVHEGRKGYAYDKCEKKFTDQNDLTKHQNAVHDGHKEFTCDNCETKFTQKSSLLSHQKTVHDGRKDFTCDNCETKFTQKSSLLSHQKTVHEGRKDFACDKCETKYTRKLSLLTHQKTVHEGRNDYSCNQCEKKFEYKLDLLKHQKTVHEGRKDYACTKRQSMKVAKISHVKNARRNFGTNRICSSTRRQYTKVAKISHDESRTSVPARLCTRGEAEGASSQRRAFDFCPESRIRFFFIPARNAMDSDVQSTSTVAADSVIINIASSDPQDCSITVNASAAAFRRASAQSAISVPNDAEDATEDDACIITVSSNSTNRRRSSDPFEDRPPGLCSKLCRDCYRLSTMPVYLCFASLWLGRNLSDERRLGLGWRNRWNLDRLKGDRFLVQVPRKTPARLYHRFSVTRTADARGYTRRLIPTTFITI</sequence>
<dbReference type="InterPro" id="IPR036236">
    <property type="entry name" value="Znf_C2H2_sf"/>
</dbReference>
<dbReference type="PROSITE" id="PS50157">
    <property type="entry name" value="ZINC_FINGER_C2H2_2"/>
    <property type="match status" value="5"/>
</dbReference>
<dbReference type="Gene3D" id="3.30.160.60">
    <property type="entry name" value="Classic Zinc Finger"/>
    <property type="match status" value="5"/>
</dbReference>
<name>A0A6H5I3V3_9HYME</name>